<protein>
    <submittedName>
        <fullName evidence="2">Uncharacterized protein</fullName>
    </submittedName>
</protein>
<feature type="region of interest" description="Disordered" evidence="1">
    <location>
        <begin position="26"/>
        <end position="52"/>
    </location>
</feature>
<dbReference type="EMBL" id="RKQG01000004">
    <property type="protein sequence ID" value="RPE27209.1"/>
    <property type="molecule type" value="Genomic_DNA"/>
</dbReference>
<gene>
    <name evidence="2" type="ORF">EDD38_7353</name>
</gene>
<comment type="caution">
    <text evidence="2">The sequence shown here is derived from an EMBL/GenBank/DDBJ whole genome shotgun (WGS) entry which is preliminary data.</text>
</comment>
<dbReference type="Proteomes" id="UP000266906">
    <property type="component" value="Unassembled WGS sequence"/>
</dbReference>
<organism evidence="2 3">
    <name type="scientific">Kitasatospora cineracea</name>
    <dbReference type="NCBI Taxonomy" id="88074"/>
    <lineage>
        <taxon>Bacteria</taxon>
        <taxon>Bacillati</taxon>
        <taxon>Actinomycetota</taxon>
        <taxon>Actinomycetes</taxon>
        <taxon>Kitasatosporales</taxon>
        <taxon>Streptomycetaceae</taxon>
        <taxon>Kitasatospora</taxon>
    </lineage>
</organism>
<sequence length="52" mass="5848">MSPDRRRELRRAARLYAARELEAALDEAGDIEVHDRYPAPARPRSSSTSSPP</sequence>
<name>A0A3N4R762_9ACTN</name>
<accession>A0A3N4R762</accession>
<proteinExistence type="predicted"/>
<evidence type="ECO:0000313" key="2">
    <source>
        <dbReference type="EMBL" id="RPE27209.1"/>
    </source>
</evidence>
<dbReference type="AlphaFoldDB" id="A0A3N4R762"/>
<feature type="compositionally biased region" description="Low complexity" evidence="1">
    <location>
        <begin position="38"/>
        <end position="52"/>
    </location>
</feature>
<evidence type="ECO:0000313" key="3">
    <source>
        <dbReference type="Proteomes" id="UP000266906"/>
    </source>
</evidence>
<reference evidence="2 3" key="1">
    <citation type="submission" date="2018-11" db="EMBL/GenBank/DDBJ databases">
        <title>Sequencing the genomes of 1000 actinobacteria strains.</title>
        <authorList>
            <person name="Klenk H.-P."/>
        </authorList>
    </citation>
    <scope>NUCLEOTIDE SEQUENCE [LARGE SCALE GENOMIC DNA]</scope>
    <source>
        <strain evidence="2 3">DSM 44781</strain>
    </source>
</reference>
<keyword evidence="3" id="KW-1185">Reference proteome</keyword>
<evidence type="ECO:0000256" key="1">
    <source>
        <dbReference type="SAM" id="MobiDB-lite"/>
    </source>
</evidence>
<dbReference type="RefSeq" id="WP_162871807.1">
    <property type="nucleotide sequence ID" value="NZ_RKQG01000004.1"/>
</dbReference>